<dbReference type="GO" id="GO:0016838">
    <property type="term" value="F:carbon-oxygen lyase activity, acting on phosphates"/>
    <property type="evidence" value="ECO:0007669"/>
    <property type="project" value="InterPro"/>
</dbReference>
<comment type="similarity">
    <text evidence="1">Belongs to the trichodiene synthase family.</text>
</comment>
<evidence type="ECO:0008006" key="5">
    <source>
        <dbReference type="Google" id="ProtNLM"/>
    </source>
</evidence>
<dbReference type="SUPFAM" id="SSF48576">
    <property type="entry name" value="Terpenoid synthases"/>
    <property type="match status" value="1"/>
</dbReference>
<sequence length="97" mass="11497">MLTATIQFFNGCLLENRPAECFRIIPGAVEFPQYFRLKTGYAAPYAHFVFRENIYPEDEFLPIYQPIMPHLVDFINLTNDLMSFYKESILSDERFFL</sequence>
<organism evidence="3 4">
    <name type="scientific">Recurvomyces mirabilis</name>
    <dbReference type="NCBI Taxonomy" id="574656"/>
    <lineage>
        <taxon>Eukaryota</taxon>
        <taxon>Fungi</taxon>
        <taxon>Dikarya</taxon>
        <taxon>Ascomycota</taxon>
        <taxon>Pezizomycotina</taxon>
        <taxon>Dothideomycetes</taxon>
        <taxon>Dothideomycetidae</taxon>
        <taxon>Mycosphaerellales</taxon>
        <taxon>Teratosphaeriaceae</taxon>
        <taxon>Recurvomyces</taxon>
    </lineage>
</organism>
<dbReference type="InterPro" id="IPR008949">
    <property type="entry name" value="Isoprenoid_synthase_dom_sf"/>
</dbReference>
<dbReference type="AlphaFoldDB" id="A0AAE1C651"/>
<accession>A0AAE1C651</accession>
<name>A0AAE1C651_9PEZI</name>
<dbReference type="InterPro" id="IPR024652">
    <property type="entry name" value="Trichodiene_synth"/>
</dbReference>
<keyword evidence="2" id="KW-0456">Lyase</keyword>
<evidence type="ECO:0000313" key="4">
    <source>
        <dbReference type="Proteomes" id="UP001274830"/>
    </source>
</evidence>
<keyword evidence="4" id="KW-1185">Reference proteome</keyword>
<dbReference type="Proteomes" id="UP001274830">
    <property type="component" value="Unassembled WGS sequence"/>
</dbReference>
<protein>
    <recommendedName>
        <fullName evidence="5">Trichodiene synthase</fullName>
    </recommendedName>
</protein>
<reference evidence="3" key="1">
    <citation type="submission" date="2023-07" db="EMBL/GenBank/DDBJ databases">
        <title>Black Yeasts Isolated from many extreme environments.</title>
        <authorList>
            <person name="Coleine C."/>
            <person name="Stajich J.E."/>
            <person name="Selbmann L."/>
        </authorList>
    </citation>
    <scope>NUCLEOTIDE SEQUENCE</scope>
    <source>
        <strain evidence="3">CCFEE 5485</strain>
    </source>
</reference>
<evidence type="ECO:0000256" key="2">
    <source>
        <dbReference type="ARBA" id="ARBA00023239"/>
    </source>
</evidence>
<evidence type="ECO:0000256" key="1">
    <source>
        <dbReference type="ARBA" id="ARBA00007946"/>
    </source>
</evidence>
<dbReference type="Gene3D" id="1.10.600.10">
    <property type="entry name" value="Farnesyl Diphosphate Synthase"/>
    <property type="match status" value="1"/>
</dbReference>
<gene>
    <name evidence="3" type="ORF">LTR78_000091</name>
</gene>
<dbReference type="Pfam" id="PF06330">
    <property type="entry name" value="TRI5"/>
    <property type="match status" value="1"/>
</dbReference>
<evidence type="ECO:0000313" key="3">
    <source>
        <dbReference type="EMBL" id="KAK3679715.1"/>
    </source>
</evidence>
<comment type="caution">
    <text evidence="3">The sequence shown here is derived from an EMBL/GenBank/DDBJ whole genome shotgun (WGS) entry which is preliminary data.</text>
</comment>
<dbReference type="EMBL" id="JAUTXT010000001">
    <property type="protein sequence ID" value="KAK3679715.1"/>
    <property type="molecule type" value="Genomic_DNA"/>
</dbReference>
<proteinExistence type="inferred from homology"/>